<dbReference type="Proteomes" id="UP001596422">
    <property type="component" value="Unassembled WGS sequence"/>
</dbReference>
<proteinExistence type="predicted"/>
<name>A0ABW2A7Y1_9GAMM</name>
<evidence type="ECO:0000313" key="1">
    <source>
        <dbReference type="EMBL" id="MFC6673517.1"/>
    </source>
</evidence>
<keyword evidence="2" id="KW-1185">Reference proteome</keyword>
<evidence type="ECO:0008006" key="3">
    <source>
        <dbReference type="Google" id="ProtNLM"/>
    </source>
</evidence>
<dbReference type="EMBL" id="JBHSWE010000001">
    <property type="protein sequence ID" value="MFC6673517.1"/>
    <property type="molecule type" value="Genomic_DNA"/>
</dbReference>
<comment type="caution">
    <text evidence="1">The sequence shown here is derived from an EMBL/GenBank/DDBJ whole genome shotgun (WGS) entry which is preliminary data.</text>
</comment>
<dbReference type="RefSeq" id="WP_379911959.1">
    <property type="nucleotide sequence ID" value="NZ_JBHSWE010000001.1"/>
</dbReference>
<sequence>MSSGITPDGDVLGGSMGEVIRDGTGFLSAEDRKAIATYLMAETD</sequence>
<gene>
    <name evidence="1" type="ORF">ACFQDL_28080</name>
</gene>
<reference evidence="2" key="1">
    <citation type="journal article" date="2019" name="Int. J. Syst. Evol. Microbiol.">
        <title>The Global Catalogue of Microorganisms (GCM) 10K type strain sequencing project: providing services to taxonomists for standard genome sequencing and annotation.</title>
        <authorList>
            <consortium name="The Broad Institute Genomics Platform"/>
            <consortium name="The Broad Institute Genome Sequencing Center for Infectious Disease"/>
            <person name="Wu L."/>
            <person name="Ma J."/>
        </authorList>
    </citation>
    <scope>NUCLEOTIDE SEQUENCE [LARGE SCALE GENOMIC DNA]</scope>
    <source>
        <strain evidence="2">NBRC 111756</strain>
    </source>
</reference>
<evidence type="ECO:0000313" key="2">
    <source>
        <dbReference type="Proteomes" id="UP001596422"/>
    </source>
</evidence>
<protein>
    <recommendedName>
        <fullName evidence="3">Cytochrome c domain-containing protein</fullName>
    </recommendedName>
</protein>
<organism evidence="1 2">
    <name type="scientific">Marinobacterium aestuariivivens</name>
    <dbReference type="NCBI Taxonomy" id="1698799"/>
    <lineage>
        <taxon>Bacteria</taxon>
        <taxon>Pseudomonadati</taxon>
        <taxon>Pseudomonadota</taxon>
        <taxon>Gammaproteobacteria</taxon>
        <taxon>Oceanospirillales</taxon>
        <taxon>Oceanospirillaceae</taxon>
        <taxon>Marinobacterium</taxon>
    </lineage>
</organism>
<accession>A0ABW2A7Y1</accession>